<dbReference type="InParanoid" id="A0A0V1AXB9"/>
<evidence type="ECO:0000313" key="2">
    <source>
        <dbReference type="EMBL" id="KRY28883.1"/>
    </source>
</evidence>
<gene>
    <name evidence="2" type="ORF">T01_4426</name>
</gene>
<organism evidence="2 3">
    <name type="scientific">Trichinella spiralis</name>
    <name type="common">Trichina worm</name>
    <dbReference type="NCBI Taxonomy" id="6334"/>
    <lineage>
        <taxon>Eukaryota</taxon>
        <taxon>Metazoa</taxon>
        <taxon>Ecdysozoa</taxon>
        <taxon>Nematoda</taxon>
        <taxon>Enoplea</taxon>
        <taxon>Dorylaimia</taxon>
        <taxon>Trichinellida</taxon>
        <taxon>Trichinellidae</taxon>
        <taxon>Trichinella</taxon>
    </lineage>
</organism>
<evidence type="ECO:0000256" key="1">
    <source>
        <dbReference type="SAM" id="Phobius"/>
    </source>
</evidence>
<keyword evidence="3" id="KW-1185">Reference proteome</keyword>
<keyword evidence="1" id="KW-0472">Membrane</keyword>
<evidence type="ECO:0000313" key="3">
    <source>
        <dbReference type="Proteomes" id="UP000054776"/>
    </source>
</evidence>
<dbReference type="OrthoDB" id="5925482at2759"/>
<protein>
    <submittedName>
        <fullName evidence="2">Uncharacterized protein</fullName>
    </submittedName>
</protein>
<accession>A0A0V1AXB9</accession>
<keyword evidence="1" id="KW-0812">Transmembrane</keyword>
<dbReference type="AlphaFoldDB" id="A0A0V1AXB9"/>
<dbReference type="Proteomes" id="UP000054776">
    <property type="component" value="Unassembled WGS sequence"/>
</dbReference>
<sequence length="160" mass="19380">MNNTRRNAFGESDIYKKKQCNTGYKCYYDHEHCLEDISRNFCINIHKMELYSILSRARYHPTFLQYLSKYAFIQRATRRFWKVLRQINAYVSNKWLLKLLCAYLNTQESRHTGTPLKWNKDFVAIIMRYSFTFCTLVQYFLVLGNLIFLHFRSISNKLKK</sequence>
<proteinExistence type="predicted"/>
<feature type="transmembrane region" description="Helical" evidence="1">
    <location>
        <begin position="126"/>
        <end position="151"/>
    </location>
</feature>
<keyword evidence="1" id="KW-1133">Transmembrane helix</keyword>
<reference evidence="2 3" key="1">
    <citation type="submission" date="2015-01" db="EMBL/GenBank/DDBJ databases">
        <title>Evolution of Trichinella species and genotypes.</title>
        <authorList>
            <person name="Korhonen P.K."/>
            <person name="Edoardo P."/>
            <person name="Giuseppe L.R."/>
            <person name="Gasser R.B."/>
        </authorList>
    </citation>
    <scope>NUCLEOTIDE SEQUENCE [LARGE SCALE GENOMIC DNA]</scope>
    <source>
        <strain evidence="2">ISS3</strain>
    </source>
</reference>
<feature type="non-terminal residue" evidence="2">
    <location>
        <position position="160"/>
    </location>
</feature>
<dbReference type="EMBL" id="JYDH01000188">
    <property type="protein sequence ID" value="KRY28883.1"/>
    <property type="molecule type" value="Genomic_DNA"/>
</dbReference>
<name>A0A0V1AXB9_TRISP</name>
<comment type="caution">
    <text evidence="2">The sequence shown here is derived from an EMBL/GenBank/DDBJ whole genome shotgun (WGS) entry which is preliminary data.</text>
</comment>